<protein>
    <submittedName>
        <fullName evidence="4">Benzoate 1,2-dioxygenase small subunit</fullName>
        <ecNumber evidence="4">1.14.12.10</ecNumber>
    </submittedName>
</protein>
<dbReference type="PANTHER" id="PTHR41534:SF1">
    <property type="entry name" value="BLR3401 PROTEIN"/>
    <property type="match status" value="1"/>
</dbReference>
<dbReference type="Pfam" id="PF00866">
    <property type="entry name" value="Ring_hydroxyl_B"/>
    <property type="match status" value="1"/>
</dbReference>
<dbReference type="GO" id="GO:0018623">
    <property type="term" value="F:benzoate 1,2-dioxygenase activity"/>
    <property type="evidence" value="ECO:0007669"/>
    <property type="project" value="UniProtKB-EC"/>
</dbReference>
<dbReference type="EC" id="1.14.12.10" evidence="4"/>
<keyword evidence="2 4" id="KW-0560">Oxidoreductase</keyword>
<name>A0ABW9NZW8_9ACTN</name>
<organism evidence="4 5">
    <name type="scientific">Streptomyces katsurahamanus</name>
    <dbReference type="NCBI Taxonomy" id="2577098"/>
    <lineage>
        <taxon>Bacteria</taxon>
        <taxon>Bacillati</taxon>
        <taxon>Actinomycetota</taxon>
        <taxon>Actinomycetes</taxon>
        <taxon>Kitasatosporales</taxon>
        <taxon>Streptomycetaceae</taxon>
        <taxon>Streptomyces</taxon>
    </lineage>
</organism>
<accession>A0ABW9NZW8</accession>
<evidence type="ECO:0000256" key="3">
    <source>
        <dbReference type="SAM" id="MobiDB-lite"/>
    </source>
</evidence>
<dbReference type="CDD" id="cd00667">
    <property type="entry name" value="ring_hydroxylating_dioxygenases_beta"/>
    <property type="match status" value="1"/>
</dbReference>
<feature type="compositionally biased region" description="Low complexity" evidence="3">
    <location>
        <begin position="11"/>
        <end position="22"/>
    </location>
</feature>
<comment type="caution">
    <text evidence="4">The sequence shown here is derived from an EMBL/GenBank/DDBJ whole genome shotgun (WGS) entry which is preliminary data.</text>
</comment>
<gene>
    <name evidence="4" type="primary">benB</name>
    <name evidence="4" type="ORF">FFZ77_25715</name>
</gene>
<reference evidence="4 5" key="1">
    <citation type="submission" date="2019-06" db="EMBL/GenBank/DDBJ databases">
        <title>Comparative genomics and metabolomics analyses of clavulanic acid producing Streptomyces species provides insight into specialized metabolism and evolution of beta-lactam biosynthetic gene clusters.</title>
        <authorList>
            <person name="Moore M.A."/>
            <person name="Cruz-Morales P."/>
            <person name="Barona Gomez F."/>
            <person name="Kapil T."/>
        </authorList>
    </citation>
    <scope>NUCLEOTIDE SEQUENCE [LARGE SCALE GENOMIC DNA]</scope>
    <source>
        <strain evidence="4 5">T-272</strain>
    </source>
</reference>
<keyword evidence="5" id="KW-1185">Reference proteome</keyword>
<feature type="compositionally biased region" description="Basic and acidic residues" evidence="3">
    <location>
        <begin position="1"/>
        <end position="10"/>
    </location>
</feature>
<dbReference type="Gene3D" id="3.10.450.50">
    <property type="match status" value="1"/>
</dbReference>
<dbReference type="InterPro" id="IPR000391">
    <property type="entry name" value="Rng_hydr_dOase-bsu"/>
</dbReference>
<dbReference type="Proteomes" id="UP000460558">
    <property type="component" value="Unassembled WGS sequence"/>
</dbReference>
<dbReference type="InterPro" id="IPR017641">
    <property type="entry name" value="Benzo_1-2-diOase_ssu"/>
</dbReference>
<feature type="region of interest" description="Disordered" evidence="3">
    <location>
        <begin position="1"/>
        <end position="25"/>
    </location>
</feature>
<evidence type="ECO:0000313" key="5">
    <source>
        <dbReference type="Proteomes" id="UP000460558"/>
    </source>
</evidence>
<evidence type="ECO:0000256" key="1">
    <source>
        <dbReference type="ARBA" id="ARBA00009570"/>
    </source>
</evidence>
<dbReference type="NCBIfam" id="TIGR03232">
    <property type="entry name" value="benzo_1_2_benB"/>
    <property type="match status" value="1"/>
</dbReference>
<evidence type="ECO:0000256" key="2">
    <source>
        <dbReference type="ARBA" id="ARBA00023002"/>
    </source>
</evidence>
<proteinExistence type="inferred from homology"/>
<sequence>MESGAERESGTEPGTGSGTEPEAVTPEAVRRFLYREARYLDDREFEKWLECYHPDAEFWMPAWADDGELTRDPGTEISLIYYANRGGLEDRVFRIRTDRSSATSLPEPRTGHNIANVEITGRAGAVVDVRFNWFTLYYRYQTTDTYFGTSFYRIDFSAGAPLITSKKVVLKNDCVHHVVDVYHV</sequence>
<dbReference type="SUPFAM" id="SSF54427">
    <property type="entry name" value="NTF2-like"/>
    <property type="match status" value="1"/>
</dbReference>
<comment type="similarity">
    <text evidence="1">Belongs to the bacterial ring-hydroxylating dioxygenase beta subunit family.</text>
</comment>
<evidence type="ECO:0000313" key="4">
    <source>
        <dbReference type="EMBL" id="MQS38862.1"/>
    </source>
</evidence>
<dbReference type="InterPro" id="IPR032710">
    <property type="entry name" value="NTF2-like_dom_sf"/>
</dbReference>
<dbReference type="EMBL" id="VDEQ01000294">
    <property type="protein sequence ID" value="MQS38862.1"/>
    <property type="molecule type" value="Genomic_DNA"/>
</dbReference>
<dbReference type="PANTHER" id="PTHR41534">
    <property type="entry name" value="BLR3401 PROTEIN"/>
    <property type="match status" value="1"/>
</dbReference>